<feature type="compositionally biased region" description="Polar residues" evidence="3">
    <location>
        <begin position="1226"/>
        <end position="1242"/>
    </location>
</feature>
<sequence>MERGHGARSSAARVLGKAAQNTNTHVWERFTTPVDAAGWENCVGFFGGVGGSCRVSVEMAEWQQWWGGREGVAALNLNEDNQSPHSAAASTLLILSARQFKGTLSGIKDLFKALILIGRGLFCHIKRVREGGLLPVNRQWTSAALIIQPCESSYRFPVNTSRLRQKKKKERKKGKKKEERFVFTALRWMQRTTAMKEIFHWQDAADETSPARRRRLRQGGELSCDAVHFAAHSQLSLAQQTKACGRLEHGRAATVRGGHRLDGKEEVKAGSKIDFYTGMFTRRGYGDVKKSTQKVLDPKKDVLTRLKHLRSLLDISERSELKTFFETNCSQIYFIFYENFITLESNLKQRGNKSHREELDSILFIFESKDNHLKDLSRHHTPIDDLLEVMKGKDIFNGCALYYVNTMPLESHHLKTVLRSAVGDLNLRCHAFRVAAKPSVDHVNAQTGKVPARCNAPALCLESGGRLAEAPVPEAMRLLPPYPPAQIHPSWLAPQVPCLLKGTKCFKILQLLPEKINSRWQFHSIGSILKKLLHTGNSFKIRCEGMRLFLLWLQALQTHCAEEQLLIFACLVPGFPAVPSSRGPCTLDTIIYNPFSNPPDVAFDQLPTRGFFLLCAGAAKIVPEEITPLVPAIPGEKISDDQTCYILQTVLKFMVVQASSLEWHKKDNQDSGFRFLFSLFKKYYLPHLFPSFTKLTNLYKPLLDLQSSVPVFHFWIFIATLRLLRHSFTDLPHHRPKPLYVQVSRNNESTFCTRDQYLAPRVAFITWLVNFFLEKKYMSTSASNAKNGGDVLPKLIQTVTAGSSSQEKSSEPEPNGPVEQEKSHSNSSTLSDRHASNSSLCSVEEEHRSVYDMVHCILLSTPDNVNFVNEVFHQAFLLPSCEASATRKVIKVYRKWILQDRPAFMSEPDKTGQDEEDTGDDHQTTEADSTHAQVLQSHGHKRTSSWGRTYSFSSAISRGCLTEEQRCDVKAGMQATLQVFLTNSANVFLLEPCQDVPKLLENQVEVCRAVLSIYRRMIMEQTMNRQTWEQMLQVLLRITEAVMKRPQDDHRKDAFAQSLASVLFRTIIVAWVRANLSVFISRELWDELLAVLSSLSHWEELVHEWANIMDSLTMVLARCVYGLDLNNLPLDKLSEQKEKKQRGRGVMQDSQKAAAVARSFSLSWRNAGEQAAAQEPMRFRSATTTGAPAVEKARNNVRQKASDVDEGQLSECGGEGEMGDGDSPLPRSSSTSDITQQLTDSFPETIGERKGDSPNAGSSDGRVCISEHGSSGKRESEAPTMKSLDHPQIMICRSSSPADLDCPGEGAPASTRATFREKSESVSSETSNSYLNDAEVNLLAWQAVEEERNSPSPTGANGGSGRTGLPDDAESQRSLLLSHTEALAGSECAHPLHSAPLSPCPPISPILLLPQGYSDCPQLLEDAMHMPPDLDSSEFLADDISIIAGGCLTGWHADSAFVLWRRILGILGDVNNIRCPRIHAKVFSYLYELWHRLAKIRDNLGINIDNQSALPSALFIPPLRMLASWLFKATMLPADFKMGKLQAYRLICEMMTKHQDVLPNTDFLVHLYHVMRKGFTSDDQDVLNTMIRCCSPRFFFLGLPGFTMLVGDFISAAARVLSADSFEAPRIEAQTLLGSLVCFPNLYQQIPSLQAIPGIDIKVCFLEPWLRSGRRWTHEYLVNNLLRTARNEPCEEARCVAICSLGLWVCEELGQQRVHHQVKDAINVLGVTLKFGNKSVSHVACDVFQLLICHWRKLQNVERSLPKRIIEIFVATIAFLLPSAEHSTVEADKKLMVSLLLCLLDWCMSVPLSILLEPITMPVLDDPASHKAPLLDYIYRVVLHCCVSGSNLHTQQSHYLLSLSDLSTDYDPFLPLSQVKSSEPAPSPGAAGDFGNLLTVAEAHIKPLGLGLGAAEKKRRNMELIPLTARMIMTHLVNHLGHHPLSGGPALLHSLVNENHDNPYVESSELSSEVFKSPNLQLFVFNDSTLVSYLQIPTEGPPTALSGLSPREHSSEVRVIVRDISGKYSWDCSVLYKTLEGTSVHCSSCREESLHQYAYQSSTPSKLGSSHASRCSSVVEVEDGIDVLDQLLENLGISSPECLPEPQLRLTQPAPPPMGMNHETEGAIMETIQRQAQQEGEELARRRSEDPSIRAAGQREPTHQEPKAPFYFCRLLLNELGMNSWDRSRETHKIAVFYIGEGQEDKCSILSNTEGSQAYEEFVSGLGWEVDLATHCGFMGGLQRNGSTGTTAPYYSTSNVEVIFHVSTRMPSDSDDSVTKKLRHLGNDEVHIVWSEHTRDYRRGIIPTDFGDVLIIIYPMKNHTFFIQIMKKAQVPFFGPLFDGAIVTGVLLPSLVRATCINASRAVKSRLTLYQSLYPFQASAA</sequence>
<keyword evidence="6" id="KW-1185">Reference proteome</keyword>
<evidence type="ECO:0000313" key="6">
    <source>
        <dbReference type="Proteomes" id="UP001239994"/>
    </source>
</evidence>
<dbReference type="GO" id="GO:0051056">
    <property type="term" value="P:regulation of small GTPase mediated signal transduction"/>
    <property type="evidence" value="ECO:0007669"/>
    <property type="project" value="InterPro"/>
</dbReference>
<dbReference type="PANTHER" id="PTHR10063">
    <property type="entry name" value="TUBERIN"/>
    <property type="match status" value="1"/>
</dbReference>
<dbReference type="GO" id="GO:0005634">
    <property type="term" value="C:nucleus"/>
    <property type="evidence" value="ECO:0007669"/>
    <property type="project" value="InterPro"/>
</dbReference>
<feature type="region of interest" description="Disordered" evidence="3">
    <location>
        <begin position="801"/>
        <end position="839"/>
    </location>
</feature>
<name>A0AAD9DVZ1_9TELE</name>
<feature type="region of interest" description="Disordered" evidence="3">
    <location>
        <begin position="904"/>
        <end position="945"/>
    </location>
</feature>
<proteinExistence type="predicted"/>
<gene>
    <name evidence="5" type="ORF">P4O66_011939</name>
</gene>
<feature type="compositionally biased region" description="Polar residues" evidence="3">
    <location>
        <begin position="825"/>
        <end position="839"/>
    </location>
</feature>
<dbReference type="InterPro" id="IPR035974">
    <property type="entry name" value="Rap/Ran-GAP_sf"/>
</dbReference>
<feature type="region of interest" description="Disordered" evidence="3">
    <location>
        <begin position="2131"/>
        <end position="2160"/>
    </location>
</feature>
<evidence type="ECO:0000256" key="1">
    <source>
        <dbReference type="ARBA" id="ARBA00022468"/>
    </source>
</evidence>
<protein>
    <recommendedName>
        <fullName evidence="4">Rap-GAP domain-containing protein</fullName>
    </recommendedName>
</protein>
<dbReference type="PROSITE" id="PS50085">
    <property type="entry name" value="RAPGAP"/>
    <property type="match status" value="1"/>
</dbReference>
<dbReference type="PANTHER" id="PTHR10063:SF2">
    <property type="entry name" value="RAL GTPASE-ACTIVATING PROTEIN SUBUNIT ALPHA-2"/>
    <property type="match status" value="1"/>
</dbReference>
<dbReference type="SUPFAM" id="SSF48371">
    <property type="entry name" value="ARM repeat"/>
    <property type="match status" value="1"/>
</dbReference>
<dbReference type="EMBL" id="JAROKS010000018">
    <property type="protein sequence ID" value="KAK1793562.1"/>
    <property type="molecule type" value="Genomic_DNA"/>
</dbReference>
<dbReference type="InterPro" id="IPR016024">
    <property type="entry name" value="ARM-type_fold"/>
</dbReference>
<dbReference type="Pfam" id="PF20412">
    <property type="entry name" value="RALGAPB_N"/>
    <property type="match status" value="1"/>
</dbReference>
<feature type="region of interest" description="Disordered" evidence="3">
    <location>
        <begin position="1345"/>
        <end position="1373"/>
    </location>
</feature>
<keyword evidence="2" id="KW-0597">Phosphoprotein</keyword>
<feature type="compositionally biased region" description="Basic and acidic residues" evidence="3">
    <location>
        <begin position="2138"/>
        <end position="2148"/>
    </location>
</feature>
<organism evidence="5 6">
    <name type="scientific">Electrophorus voltai</name>
    <dbReference type="NCBI Taxonomy" id="2609070"/>
    <lineage>
        <taxon>Eukaryota</taxon>
        <taxon>Metazoa</taxon>
        <taxon>Chordata</taxon>
        <taxon>Craniata</taxon>
        <taxon>Vertebrata</taxon>
        <taxon>Euteleostomi</taxon>
        <taxon>Actinopterygii</taxon>
        <taxon>Neopterygii</taxon>
        <taxon>Teleostei</taxon>
        <taxon>Ostariophysi</taxon>
        <taxon>Gymnotiformes</taxon>
        <taxon>Gymnotoidei</taxon>
        <taxon>Gymnotidae</taxon>
        <taxon>Electrophorus</taxon>
    </lineage>
</organism>
<dbReference type="Pfam" id="PF02145">
    <property type="entry name" value="Rap_GAP"/>
    <property type="match status" value="1"/>
</dbReference>
<feature type="domain" description="Rap-GAP" evidence="4">
    <location>
        <begin position="2176"/>
        <end position="2381"/>
    </location>
</feature>
<reference evidence="5" key="1">
    <citation type="submission" date="2023-03" db="EMBL/GenBank/DDBJ databases">
        <title>Electrophorus voltai genome.</title>
        <authorList>
            <person name="Bian C."/>
        </authorList>
    </citation>
    <scope>NUCLEOTIDE SEQUENCE</scope>
    <source>
        <strain evidence="5">CB-2022</strain>
        <tissue evidence="5">Muscle</tissue>
    </source>
</reference>
<evidence type="ECO:0000259" key="4">
    <source>
        <dbReference type="PROSITE" id="PS50085"/>
    </source>
</evidence>
<dbReference type="Gene3D" id="3.40.50.11210">
    <property type="entry name" value="Rap/Ran-GAP"/>
    <property type="match status" value="1"/>
</dbReference>
<dbReference type="SUPFAM" id="SSF111347">
    <property type="entry name" value="Rap/Ran-GAP"/>
    <property type="match status" value="1"/>
</dbReference>
<comment type="caution">
    <text evidence="5">The sequence shown here is derived from an EMBL/GenBank/DDBJ whole genome shotgun (WGS) entry which is preliminary data.</text>
</comment>
<dbReference type="GO" id="GO:0005737">
    <property type="term" value="C:cytoplasm"/>
    <property type="evidence" value="ECO:0007669"/>
    <property type="project" value="TreeGrafter"/>
</dbReference>
<feature type="region of interest" description="Disordered" evidence="3">
    <location>
        <begin position="1171"/>
        <end position="1329"/>
    </location>
</feature>
<evidence type="ECO:0000313" key="5">
    <source>
        <dbReference type="EMBL" id="KAK1793562.1"/>
    </source>
</evidence>
<feature type="compositionally biased region" description="Basic and acidic residues" evidence="3">
    <location>
        <begin position="920"/>
        <end position="929"/>
    </location>
</feature>
<evidence type="ECO:0000256" key="2">
    <source>
        <dbReference type="ARBA" id="ARBA00022553"/>
    </source>
</evidence>
<evidence type="ECO:0000256" key="3">
    <source>
        <dbReference type="SAM" id="MobiDB-lite"/>
    </source>
</evidence>
<dbReference type="InterPro" id="IPR046859">
    <property type="entry name" value="RGPA/RALGAPB_N"/>
</dbReference>
<dbReference type="InterPro" id="IPR027107">
    <property type="entry name" value="Tuberin/Ral-act_asu"/>
</dbReference>
<accession>A0AAD9DVZ1</accession>
<dbReference type="Proteomes" id="UP001239994">
    <property type="component" value="Unassembled WGS sequence"/>
</dbReference>
<dbReference type="InterPro" id="IPR000331">
    <property type="entry name" value="Rap/Ran_GAP_dom"/>
</dbReference>
<keyword evidence="1" id="KW-0343">GTPase activation</keyword>
<dbReference type="GO" id="GO:0005096">
    <property type="term" value="F:GTPase activator activity"/>
    <property type="evidence" value="ECO:0007669"/>
    <property type="project" value="UniProtKB-KW"/>
</dbReference>
<dbReference type="FunFam" id="3.40.50.11210:FF:000001">
    <property type="entry name" value="Ral GTPase-activating protein subunit alpha-1 isoform 1"/>
    <property type="match status" value="1"/>
</dbReference>